<dbReference type="RefSeq" id="WP_015794837.1">
    <property type="nucleotide sequence ID" value="NC_013131.1"/>
</dbReference>
<name>C7QK34_CATAD</name>
<dbReference type="KEGG" id="cai:Caci_6254"/>
<dbReference type="EMBL" id="CP001700">
    <property type="protein sequence ID" value="ACU75108.1"/>
    <property type="molecule type" value="Genomic_DNA"/>
</dbReference>
<reference evidence="3 4" key="1">
    <citation type="journal article" date="2009" name="Stand. Genomic Sci.">
        <title>Complete genome sequence of Catenulispora acidiphila type strain (ID 139908).</title>
        <authorList>
            <person name="Copeland A."/>
            <person name="Lapidus A."/>
            <person name="Glavina Del Rio T."/>
            <person name="Nolan M."/>
            <person name="Lucas S."/>
            <person name="Chen F."/>
            <person name="Tice H."/>
            <person name="Cheng J.F."/>
            <person name="Bruce D."/>
            <person name="Goodwin L."/>
            <person name="Pitluck S."/>
            <person name="Mikhailova N."/>
            <person name="Pati A."/>
            <person name="Ivanova N."/>
            <person name="Mavromatis K."/>
            <person name="Chen A."/>
            <person name="Palaniappan K."/>
            <person name="Chain P."/>
            <person name="Land M."/>
            <person name="Hauser L."/>
            <person name="Chang Y.J."/>
            <person name="Jeffries C.D."/>
            <person name="Chertkov O."/>
            <person name="Brettin T."/>
            <person name="Detter J.C."/>
            <person name="Han C."/>
            <person name="Ali Z."/>
            <person name="Tindall B.J."/>
            <person name="Goker M."/>
            <person name="Bristow J."/>
            <person name="Eisen J.A."/>
            <person name="Markowitz V."/>
            <person name="Hugenholtz P."/>
            <person name="Kyrpides N.C."/>
            <person name="Klenk H.P."/>
        </authorList>
    </citation>
    <scope>NUCLEOTIDE SEQUENCE [LARGE SCALE GENOMIC DNA]</scope>
    <source>
        <strain evidence="4">DSM 44928 / JCM 14897 / NBRC 102108 / NRRL B-24433 / ID139908</strain>
    </source>
</reference>
<dbReference type="Proteomes" id="UP000000851">
    <property type="component" value="Chromosome"/>
</dbReference>
<keyword evidence="4" id="KW-1185">Reference proteome</keyword>
<feature type="domain" description="SHOCT" evidence="2">
    <location>
        <begin position="102"/>
        <end position="129"/>
    </location>
</feature>
<dbReference type="Pfam" id="PF09851">
    <property type="entry name" value="SHOCT"/>
    <property type="match status" value="1"/>
</dbReference>
<feature type="transmembrane region" description="Helical" evidence="1">
    <location>
        <begin position="7"/>
        <end position="26"/>
    </location>
</feature>
<organism evidence="3 4">
    <name type="scientific">Catenulispora acidiphila (strain DSM 44928 / JCM 14897 / NBRC 102108 / NRRL B-24433 / ID139908)</name>
    <dbReference type="NCBI Taxonomy" id="479433"/>
    <lineage>
        <taxon>Bacteria</taxon>
        <taxon>Bacillati</taxon>
        <taxon>Actinomycetota</taxon>
        <taxon>Actinomycetes</taxon>
        <taxon>Catenulisporales</taxon>
        <taxon>Catenulisporaceae</taxon>
        <taxon>Catenulispora</taxon>
    </lineage>
</organism>
<evidence type="ECO:0000313" key="4">
    <source>
        <dbReference type="Proteomes" id="UP000000851"/>
    </source>
</evidence>
<dbReference type="AlphaFoldDB" id="C7QK34"/>
<protein>
    <submittedName>
        <fullName evidence="3">Integral membrane protein</fullName>
    </submittedName>
</protein>
<dbReference type="STRING" id="479433.Caci_6254"/>
<dbReference type="eggNOG" id="ENOG5032Z2S">
    <property type="taxonomic scope" value="Bacteria"/>
</dbReference>
<keyword evidence="1" id="KW-0812">Transmembrane</keyword>
<accession>C7QK34</accession>
<gene>
    <name evidence="3" type="ordered locus">Caci_6254</name>
</gene>
<sequence length="130" mass="14811">MSHPLLNAFWMIFWFFLWVMWLMLLFRVVADVFGDKGLSGWGKTAWLLFVLVLPFIGVFVYLITRGRSMAERTEAHVRQRQQAFDDHIRETAGTGPGSTTVEELSKLADLKSSGAISDAEFERAKDKLLA</sequence>
<evidence type="ECO:0000256" key="1">
    <source>
        <dbReference type="SAM" id="Phobius"/>
    </source>
</evidence>
<feature type="transmembrane region" description="Helical" evidence="1">
    <location>
        <begin position="46"/>
        <end position="64"/>
    </location>
</feature>
<keyword evidence="1" id="KW-1133">Transmembrane helix</keyword>
<dbReference type="InParanoid" id="C7QK34"/>
<evidence type="ECO:0000313" key="3">
    <source>
        <dbReference type="EMBL" id="ACU75108.1"/>
    </source>
</evidence>
<dbReference type="OrthoDB" id="7596142at2"/>
<evidence type="ECO:0000259" key="2">
    <source>
        <dbReference type="Pfam" id="PF09851"/>
    </source>
</evidence>
<dbReference type="HOGENOM" id="CLU_126480_0_0_11"/>
<dbReference type="InterPro" id="IPR018649">
    <property type="entry name" value="SHOCT"/>
</dbReference>
<keyword evidence="1" id="KW-0472">Membrane</keyword>
<proteinExistence type="predicted"/>